<feature type="domain" description="Isochorismatase-like" evidence="2">
    <location>
        <begin position="37"/>
        <end position="222"/>
    </location>
</feature>
<reference evidence="4" key="1">
    <citation type="submission" date="2017-05" db="EMBL/GenBank/DDBJ databases">
        <title>Complete and WGS of Bordetella genogroups.</title>
        <authorList>
            <person name="Spilker T."/>
            <person name="Lipuma J."/>
        </authorList>
    </citation>
    <scope>NUCLEOTIDE SEQUENCE [LARGE SCALE GENOMIC DNA]</scope>
    <source>
        <strain evidence="4">AU6712</strain>
    </source>
</reference>
<dbReference type="OrthoDB" id="5360912at2"/>
<dbReference type="PANTHER" id="PTHR43540">
    <property type="entry name" value="PEROXYUREIDOACRYLATE/UREIDOACRYLATE AMIDOHYDROLASE-RELATED"/>
    <property type="match status" value="1"/>
</dbReference>
<comment type="caution">
    <text evidence="3">The sequence shown here is derived from an EMBL/GenBank/DDBJ whole genome shotgun (WGS) entry which is preliminary data.</text>
</comment>
<dbReference type="Proteomes" id="UP000216429">
    <property type="component" value="Unassembled WGS sequence"/>
</dbReference>
<evidence type="ECO:0000256" key="1">
    <source>
        <dbReference type="ARBA" id="ARBA00022801"/>
    </source>
</evidence>
<gene>
    <name evidence="3" type="ORF">CAL22_16765</name>
</gene>
<dbReference type="InterPro" id="IPR050272">
    <property type="entry name" value="Isochorismatase-like_hydrls"/>
</dbReference>
<dbReference type="GO" id="GO:0016787">
    <property type="term" value="F:hydrolase activity"/>
    <property type="evidence" value="ECO:0007669"/>
    <property type="project" value="UniProtKB-KW"/>
</dbReference>
<dbReference type="RefSeq" id="WP_094815214.1">
    <property type="nucleotide sequence ID" value="NZ_NEVU01000003.1"/>
</dbReference>
<sequence length="240" mass="26973">MSETKKRIWDDFLTERDKQVLAQAGYGKRGGFGKRPALFIIDVQYNFCGDTPEDILEGLKQYRTHCGREAWEAVEHIVPLLELARDKNIPVFYTESGRRADLLDSGVQVGKNHRGGEKTVLADTHATQTVEALAPRPQDIRITKQKPSCFFGTIFMSHLNFLDVDTLILVGCTSSGCLRATTVDAYSYNFKVIIPEECAFDRFQSSHAMSLFDLNCKYADVIPSVEVADYLRELPAPKAD</sequence>
<organism evidence="3 4">
    <name type="scientific">Bordetella genomosp. 12</name>
    <dbReference type="NCBI Taxonomy" id="463035"/>
    <lineage>
        <taxon>Bacteria</taxon>
        <taxon>Pseudomonadati</taxon>
        <taxon>Pseudomonadota</taxon>
        <taxon>Betaproteobacteria</taxon>
        <taxon>Burkholderiales</taxon>
        <taxon>Alcaligenaceae</taxon>
        <taxon>Bordetella</taxon>
    </lineage>
</organism>
<name>A0A261VBD9_9BORD</name>
<protein>
    <submittedName>
        <fullName evidence="3">Hydrolase</fullName>
    </submittedName>
</protein>
<accession>A0A261VBD9</accession>
<keyword evidence="4" id="KW-1185">Reference proteome</keyword>
<dbReference type="EMBL" id="NEVU01000003">
    <property type="protein sequence ID" value="OZI71474.1"/>
    <property type="molecule type" value="Genomic_DNA"/>
</dbReference>
<proteinExistence type="predicted"/>
<dbReference type="PANTHER" id="PTHR43540:SF1">
    <property type="entry name" value="ISOCHORISMATASE HYDROLASE"/>
    <property type="match status" value="1"/>
</dbReference>
<dbReference type="SUPFAM" id="SSF52499">
    <property type="entry name" value="Isochorismatase-like hydrolases"/>
    <property type="match status" value="1"/>
</dbReference>
<evidence type="ECO:0000313" key="4">
    <source>
        <dbReference type="Proteomes" id="UP000216429"/>
    </source>
</evidence>
<dbReference type="InterPro" id="IPR000868">
    <property type="entry name" value="Isochorismatase-like_dom"/>
</dbReference>
<keyword evidence="1 3" id="KW-0378">Hydrolase</keyword>
<evidence type="ECO:0000313" key="3">
    <source>
        <dbReference type="EMBL" id="OZI71474.1"/>
    </source>
</evidence>
<dbReference type="InterPro" id="IPR036380">
    <property type="entry name" value="Isochorismatase-like_sf"/>
</dbReference>
<dbReference type="Pfam" id="PF00857">
    <property type="entry name" value="Isochorismatase"/>
    <property type="match status" value="1"/>
</dbReference>
<dbReference type="Gene3D" id="3.40.50.850">
    <property type="entry name" value="Isochorismatase-like"/>
    <property type="match status" value="1"/>
</dbReference>
<evidence type="ECO:0000259" key="2">
    <source>
        <dbReference type="Pfam" id="PF00857"/>
    </source>
</evidence>
<dbReference type="AlphaFoldDB" id="A0A261VBD9"/>